<evidence type="ECO:0000313" key="2">
    <source>
        <dbReference type="EMBL" id="MFC4469621.1"/>
    </source>
</evidence>
<name>A0ABV8Z2I0_9ACTN</name>
<dbReference type="RefSeq" id="WP_386348927.1">
    <property type="nucleotide sequence ID" value="NZ_JBHSFG010000063.1"/>
</dbReference>
<organism evidence="2 3">
    <name type="scientific">Streptomyces xiangluensis</name>
    <dbReference type="NCBI Taxonomy" id="2665720"/>
    <lineage>
        <taxon>Bacteria</taxon>
        <taxon>Bacillati</taxon>
        <taxon>Actinomycetota</taxon>
        <taxon>Actinomycetes</taxon>
        <taxon>Kitasatosporales</taxon>
        <taxon>Streptomycetaceae</taxon>
        <taxon>Streptomyces</taxon>
    </lineage>
</organism>
<sequence length="60" mass="6314">MATGLVERLDGPVDEPRPGRPPVVGVEQVEAVVIVALEVIPEASSAGRERVFAVGVHRLS</sequence>
<evidence type="ECO:0000313" key="3">
    <source>
        <dbReference type="Proteomes" id="UP001596012"/>
    </source>
</evidence>
<keyword evidence="3" id="KW-1185">Reference proteome</keyword>
<proteinExistence type="predicted"/>
<comment type="caution">
    <text evidence="2">The sequence shown here is derived from an EMBL/GenBank/DDBJ whole genome shotgun (WGS) entry which is preliminary data.</text>
</comment>
<evidence type="ECO:0000256" key="1">
    <source>
        <dbReference type="SAM" id="MobiDB-lite"/>
    </source>
</evidence>
<protein>
    <submittedName>
        <fullName evidence="2">Uncharacterized protein</fullName>
    </submittedName>
</protein>
<reference evidence="3" key="1">
    <citation type="journal article" date="2019" name="Int. J. Syst. Evol. Microbiol.">
        <title>The Global Catalogue of Microorganisms (GCM) 10K type strain sequencing project: providing services to taxonomists for standard genome sequencing and annotation.</title>
        <authorList>
            <consortium name="The Broad Institute Genomics Platform"/>
            <consortium name="The Broad Institute Genome Sequencing Center for Infectious Disease"/>
            <person name="Wu L."/>
            <person name="Ma J."/>
        </authorList>
    </citation>
    <scope>NUCLEOTIDE SEQUENCE [LARGE SCALE GENOMIC DNA]</scope>
    <source>
        <strain evidence="3">DT43</strain>
    </source>
</reference>
<dbReference type="Proteomes" id="UP001596012">
    <property type="component" value="Unassembled WGS sequence"/>
</dbReference>
<dbReference type="EMBL" id="JBHSFG010000063">
    <property type="protein sequence ID" value="MFC4469621.1"/>
    <property type="molecule type" value="Genomic_DNA"/>
</dbReference>
<feature type="compositionally biased region" description="Basic and acidic residues" evidence="1">
    <location>
        <begin position="7"/>
        <end position="18"/>
    </location>
</feature>
<gene>
    <name evidence="2" type="ORF">ACFPH6_34835</name>
</gene>
<accession>A0ABV8Z2I0</accession>
<feature type="region of interest" description="Disordered" evidence="1">
    <location>
        <begin position="1"/>
        <end position="22"/>
    </location>
</feature>